<keyword evidence="2" id="KW-1185">Reference proteome</keyword>
<sequence length="110" mass="12500">MRLDAGYGVRFRPSRRVSAEKVAEAEDAAPTSIDDAVSSHASQCTTVRRLRTTRKKETIRSPKEKRIVKQLRQRIVYEDEHFVVLNKPEGLAVQVDSYKGIRQPSIASFD</sequence>
<organism evidence="1 2">
    <name type="scientific">Peronosclerospora sorghi</name>
    <dbReference type="NCBI Taxonomy" id="230839"/>
    <lineage>
        <taxon>Eukaryota</taxon>
        <taxon>Sar</taxon>
        <taxon>Stramenopiles</taxon>
        <taxon>Oomycota</taxon>
        <taxon>Peronosporomycetes</taxon>
        <taxon>Peronosporales</taxon>
        <taxon>Peronosporaceae</taxon>
        <taxon>Peronosclerospora</taxon>
    </lineage>
</organism>
<evidence type="ECO:0000313" key="2">
    <source>
        <dbReference type="Proteomes" id="UP001163321"/>
    </source>
</evidence>
<name>A0ACC0WFX3_9STRA</name>
<dbReference type="EMBL" id="CM047581">
    <property type="protein sequence ID" value="KAI9916951.1"/>
    <property type="molecule type" value="Genomic_DNA"/>
</dbReference>
<comment type="caution">
    <text evidence="1">The sequence shown here is derived from an EMBL/GenBank/DDBJ whole genome shotgun (WGS) entry which is preliminary data.</text>
</comment>
<reference evidence="1 2" key="1">
    <citation type="journal article" date="2022" name="bioRxiv">
        <title>The genome of the oomycete Peronosclerospora sorghi, a cosmopolitan pathogen of maize and sorghum, is inflated with dispersed pseudogenes.</title>
        <authorList>
            <person name="Fletcher K."/>
            <person name="Martin F."/>
            <person name="Isakeit T."/>
            <person name="Cavanaugh K."/>
            <person name="Magill C."/>
            <person name="Michelmore R."/>
        </authorList>
    </citation>
    <scope>NUCLEOTIDE SEQUENCE [LARGE SCALE GENOMIC DNA]</scope>
    <source>
        <strain evidence="1">P6</strain>
    </source>
</reference>
<accession>A0ACC0WFX3</accession>
<gene>
    <name evidence="1" type="ORF">PsorP6_016834</name>
</gene>
<protein>
    <submittedName>
        <fullName evidence="1">Uncharacterized protein</fullName>
    </submittedName>
</protein>
<dbReference type="Proteomes" id="UP001163321">
    <property type="component" value="Chromosome 2"/>
</dbReference>
<evidence type="ECO:0000313" key="1">
    <source>
        <dbReference type="EMBL" id="KAI9916951.1"/>
    </source>
</evidence>
<proteinExistence type="predicted"/>